<dbReference type="AlphaFoldDB" id="A0A0E0KBB2"/>
<dbReference type="HOGENOM" id="CLU_1910060_0_0_1"/>
<reference evidence="1" key="1">
    <citation type="submission" date="2015-04" db="UniProtKB">
        <authorList>
            <consortium name="EnsemblPlants"/>
        </authorList>
    </citation>
    <scope>IDENTIFICATION</scope>
</reference>
<reference evidence="1" key="2">
    <citation type="submission" date="2018-05" db="EMBL/GenBank/DDBJ databases">
        <title>OpunRS2 (Oryza punctata Reference Sequence Version 2).</title>
        <authorList>
            <person name="Zhang J."/>
            <person name="Kudrna D."/>
            <person name="Lee S."/>
            <person name="Talag J."/>
            <person name="Welchert J."/>
            <person name="Wing R.A."/>
        </authorList>
    </citation>
    <scope>NUCLEOTIDE SEQUENCE [LARGE SCALE GENOMIC DNA]</scope>
</reference>
<evidence type="ECO:0000313" key="2">
    <source>
        <dbReference type="Proteomes" id="UP000026962"/>
    </source>
</evidence>
<name>A0A0E0KBB2_ORYPU</name>
<keyword evidence="2" id="KW-1185">Reference proteome</keyword>
<dbReference type="EnsemblPlants" id="OPUNC03G10280.1">
    <property type="protein sequence ID" value="OPUNC03G10280.1"/>
    <property type="gene ID" value="OPUNC03G10280"/>
</dbReference>
<accession>A0A0E0KBB2</accession>
<protein>
    <submittedName>
        <fullName evidence="1">Uncharacterized protein</fullName>
    </submittedName>
</protein>
<dbReference type="Proteomes" id="UP000026962">
    <property type="component" value="Chromosome 3"/>
</dbReference>
<dbReference type="Gramene" id="OPUNC03G10280.1">
    <property type="protein sequence ID" value="OPUNC03G10280.1"/>
    <property type="gene ID" value="OPUNC03G10280"/>
</dbReference>
<proteinExistence type="predicted"/>
<sequence length="133" mass="14041">MCHTNPLSISATQSICTVDGGEGVGGSGRWWVGRYGLQAVSGREGVVGDDMEGAGGCGCWPSLSVLWQGNGEVVAGSARGLFWEAVVGGSWQQPWSPHHRGEWISILTSSSTGSLRVRLVPGQGWIGYVHPYL</sequence>
<evidence type="ECO:0000313" key="1">
    <source>
        <dbReference type="EnsemblPlants" id="OPUNC03G10280.1"/>
    </source>
</evidence>
<organism evidence="1">
    <name type="scientific">Oryza punctata</name>
    <name type="common">Red rice</name>
    <dbReference type="NCBI Taxonomy" id="4537"/>
    <lineage>
        <taxon>Eukaryota</taxon>
        <taxon>Viridiplantae</taxon>
        <taxon>Streptophyta</taxon>
        <taxon>Embryophyta</taxon>
        <taxon>Tracheophyta</taxon>
        <taxon>Spermatophyta</taxon>
        <taxon>Magnoliopsida</taxon>
        <taxon>Liliopsida</taxon>
        <taxon>Poales</taxon>
        <taxon>Poaceae</taxon>
        <taxon>BOP clade</taxon>
        <taxon>Oryzoideae</taxon>
        <taxon>Oryzeae</taxon>
        <taxon>Oryzinae</taxon>
        <taxon>Oryza</taxon>
    </lineage>
</organism>